<dbReference type="InterPro" id="IPR000983">
    <property type="entry name" value="Bac_GSPG_pilin"/>
</dbReference>
<dbReference type="AlphaFoldDB" id="A0A2M7THI9"/>
<accession>A0A2M7THI9</accession>
<keyword evidence="2" id="KW-1133">Transmembrane helix</keyword>
<dbReference type="InterPro" id="IPR045584">
    <property type="entry name" value="Pilin-like"/>
</dbReference>
<comment type="caution">
    <text evidence="3">The sequence shown here is derived from an EMBL/GenBank/DDBJ whole genome shotgun (WGS) entry which is preliminary data.</text>
</comment>
<dbReference type="NCBIfam" id="TIGR02532">
    <property type="entry name" value="IV_pilin_GFxxxE"/>
    <property type="match status" value="1"/>
</dbReference>
<dbReference type="EMBL" id="PFNL01000131">
    <property type="protein sequence ID" value="PIZ45566.1"/>
    <property type="molecule type" value="Genomic_DNA"/>
</dbReference>
<dbReference type="InterPro" id="IPR012902">
    <property type="entry name" value="N_methyl_site"/>
</dbReference>
<evidence type="ECO:0008006" key="5">
    <source>
        <dbReference type="Google" id="ProtNLM"/>
    </source>
</evidence>
<dbReference type="PRINTS" id="PR00813">
    <property type="entry name" value="BCTERIALGSPG"/>
</dbReference>
<protein>
    <recommendedName>
        <fullName evidence="5">Type II secretion system protein GspG C-terminal domain-containing protein</fullName>
    </recommendedName>
</protein>
<dbReference type="GO" id="GO:0015628">
    <property type="term" value="P:protein secretion by the type II secretion system"/>
    <property type="evidence" value="ECO:0007669"/>
    <property type="project" value="InterPro"/>
</dbReference>
<organism evidence="3 4">
    <name type="scientific">candidate division WWE3 bacterium CG_4_10_14_0_2_um_filter_41_14</name>
    <dbReference type="NCBI Taxonomy" id="1975072"/>
    <lineage>
        <taxon>Bacteria</taxon>
        <taxon>Katanobacteria</taxon>
    </lineage>
</organism>
<dbReference type="Proteomes" id="UP000228920">
    <property type="component" value="Unassembled WGS sequence"/>
</dbReference>
<dbReference type="GO" id="GO:0015627">
    <property type="term" value="C:type II protein secretion system complex"/>
    <property type="evidence" value="ECO:0007669"/>
    <property type="project" value="InterPro"/>
</dbReference>
<proteinExistence type="predicted"/>
<evidence type="ECO:0000256" key="1">
    <source>
        <dbReference type="ARBA" id="ARBA00022481"/>
    </source>
</evidence>
<dbReference type="SUPFAM" id="SSF54523">
    <property type="entry name" value="Pili subunits"/>
    <property type="match status" value="1"/>
</dbReference>
<evidence type="ECO:0000313" key="3">
    <source>
        <dbReference type="EMBL" id="PIZ45566.1"/>
    </source>
</evidence>
<dbReference type="Gene3D" id="3.30.700.10">
    <property type="entry name" value="Glycoprotein, Type 4 Pilin"/>
    <property type="match status" value="1"/>
</dbReference>
<keyword evidence="2" id="KW-0812">Transmembrane</keyword>
<dbReference type="PANTHER" id="PTHR30093">
    <property type="entry name" value="GENERAL SECRETION PATHWAY PROTEIN G"/>
    <property type="match status" value="1"/>
</dbReference>
<reference evidence="4" key="1">
    <citation type="submission" date="2017-09" db="EMBL/GenBank/DDBJ databases">
        <title>Depth-based differentiation of microbial function through sediment-hosted aquifers and enrichment of novel symbionts in the deep terrestrial subsurface.</title>
        <authorList>
            <person name="Probst A.J."/>
            <person name="Ladd B."/>
            <person name="Jarett J.K."/>
            <person name="Geller-Mcgrath D.E."/>
            <person name="Sieber C.M.K."/>
            <person name="Emerson J.B."/>
            <person name="Anantharaman K."/>
            <person name="Thomas B.C."/>
            <person name="Malmstrom R."/>
            <person name="Stieglmeier M."/>
            <person name="Klingl A."/>
            <person name="Woyke T."/>
            <person name="Ryan C.M."/>
            <person name="Banfield J.F."/>
        </authorList>
    </citation>
    <scope>NUCLEOTIDE SEQUENCE [LARGE SCALE GENOMIC DNA]</scope>
</reference>
<keyword evidence="1" id="KW-0488">Methylation</keyword>
<evidence type="ECO:0000313" key="4">
    <source>
        <dbReference type="Proteomes" id="UP000228920"/>
    </source>
</evidence>
<feature type="transmembrane region" description="Helical" evidence="2">
    <location>
        <begin position="20"/>
        <end position="42"/>
    </location>
</feature>
<name>A0A2M7THI9_UNCKA</name>
<gene>
    <name evidence="3" type="ORF">COY32_05120</name>
</gene>
<keyword evidence="2" id="KW-0472">Membrane</keyword>
<sequence length="163" mass="17783">MKMLHDKKNTLAQNDGFTLIELLVVIVIIGLLAGIGISSFGGSLARARDAKRIADLDEMLTAVKRIRLDTGAWAPEVGWCETSIGTWSPNPPCAGPHTAPPSTSWDATSALHRYVSGGYISTLPMDPINNGEYFYYYEPNNADAGGFMRAKLEATGTYYTVHW</sequence>
<evidence type="ECO:0000256" key="2">
    <source>
        <dbReference type="SAM" id="Phobius"/>
    </source>
</evidence>
<dbReference type="Pfam" id="PF07963">
    <property type="entry name" value="N_methyl"/>
    <property type="match status" value="1"/>
</dbReference>